<dbReference type="EC" id="6.3.2.17" evidence="3"/>
<keyword evidence="7 10" id="KW-0067">ATP-binding</keyword>
<comment type="catalytic activity">
    <reaction evidence="9">
        <text>(6S)-5,6,7,8-tetrahydrofolyl-(gamma-L-Glu)(n) + L-glutamate + ATP = (6S)-5,6,7,8-tetrahydrofolyl-(gamma-L-Glu)(n+1) + ADP + phosphate + H(+)</text>
        <dbReference type="Rhea" id="RHEA:10580"/>
        <dbReference type="Rhea" id="RHEA-COMP:14738"/>
        <dbReference type="Rhea" id="RHEA-COMP:14740"/>
        <dbReference type="ChEBI" id="CHEBI:15378"/>
        <dbReference type="ChEBI" id="CHEBI:29985"/>
        <dbReference type="ChEBI" id="CHEBI:30616"/>
        <dbReference type="ChEBI" id="CHEBI:43474"/>
        <dbReference type="ChEBI" id="CHEBI:141005"/>
        <dbReference type="ChEBI" id="CHEBI:456216"/>
        <dbReference type="EC" id="6.3.2.17"/>
    </reaction>
</comment>
<dbReference type="NCBIfam" id="TIGR01499">
    <property type="entry name" value="folC"/>
    <property type="match status" value="1"/>
</dbReference>
<evidence type="ECO:0000256" key="2">
    <source>
        <dbReference type="ARBA" id="ARBA00008276"/>
    </source>
</evidence>
<organism evidence="11 12">
    <name type="scientific">Parasaccharibacter apium</name>
    <dbReference type="NCBI Taxonomy" id="1510841"/>
    <lineage>
        <taxon>Bacteria</taxon>
        <taxon>Pseudomonadati</taxon>
        <taxon>Pseudomonadota</taxon>
        <taxon>Alphaproteobacteria</taxon>
        <taxon>Acetobacterales</taxon>
        <taxon>Acetobacteraceae</taxon>
        <taxon>Parasaccharibacter</taxon>
    </lineage>
</organism>
<reference evidence="11 12" key="1">
    <citation type="journal article" date="2014" name="Genome Biol. Evol.">
        <title>Acetic acid bacteria genomes reveal functional traits for adaptation to life in insect guts.</title>
        <authorList>
            <person name="Chouaia B."/>
            <person name="Gaiarsa S."/>
            <person name="Crotti E."/>
            <person name="Comandatore F."/>
            <person name="Degli Esposti M."/>
            <person name="Ricci I."/>
            <person name="Alma A."/>
            <person name="Favia G."/>
            <person name="Bandi C."/>
            <person name="Daffonchio D."/>
        </authorList>
    </citation>
    <scope>NUCLEOTIDE SEQUENCE [LARGE SCALE GENOMIC DNA]</scope>
    <source>
        <strain evidence="12">AM169</strain>
    </source>
</reference>
<dbReference type="InterPro" id="IPR001645">
    <property type="entry name" value="Folylpolyglutamate_synth"/>
</dbReference>
<keyword evidence="5" id="KW-0479">Metal-binding</keyword>
<evidence type="ECO:0000256" key="4">
    <source>
        <dbReference type="ARBA" id="ARBA00022598"/>
    </source>
</evidence>
<name>A0A7U7G4X2_9PROT</name>
<accession>A0A7U7G4X2</accession>
<dbReference type="InterPro" id="IPR018109">
    <property type="entry name" value="Folylpolyglutamate_synth_CS"/>
</dbReference>
<gene>
    <name evidence="11" type="ORF">SACS_0468</name>
</gene>
<evidence type="ECO:0000256" key="9">
    <source>
        <dbReference type="ARBA" id="ARBA00047493"/>
    </source>
</evidence>
<dbReference type="SUPFAM" id="SSF53244">
    <property type="entry name" value="MurD-like peptide ligases, peptide-binding domain"/>
    <property type="match status" value="1"/>
</dbReference>
<dbReference type="InterPro" id="IPR036615">
    <property type="entry name" value="Mur_ligase_C_dom_sf"/>
</dbReference>
<keyword evidence="4 10" id="KW-0436">Ligase</keyword>
<dbReference type="GO" id="GO:0005737">
    <property type="term" value="C:cytoplasm"/>
    <property type="evidence" value="ECO:0007669"/>
    <property type="project" value="TreeGrafter"/>
</dbReference>
<dbReference type="UniPathway" id="UPA00077">
    <property type="reaction ID" value="UER00157"/>
</dbReference>
<evidence type="ECO:0000313" key="12">
    <source>
        <dbReference type="Proteomes" id="UP000027590"/>
    </source>
</evidence>
<evidence type="ECO:0000256" key="3">
    <source>
        <dbReference type="ARBA" id="ARBA00013025"/>
    </source>
</evidence>
<protein>
    <recommendedName>
        <fullName evidence="3">tetrahydrofolate synthase</fullName>
        <ecNumber evidence="3">6.3.2.17</ecNumber>
    </recommendedName>
</protein>
<sequence>MPLSCRPPLRQPDYAIMATGQQTSTPQSEFHGRTGAVVRRLQELHPKLIDLSLDRLEVLLARLGHPERSLPPTIHVAGTNGKGSTCANLRAIGEAAGLKVHVMTSPHLLDVTERFRLAGQLVSEDQLVATLEEIEQVNDGAPITVFEVLTAAGFLLFSRAPADLLVLEVGLGGRFDATNVIPTARACIITSISLDHQAFLGDDLAGIAREKAGIIKRGVPVFVAPQPDDVMAAIAEIARTHEAPLYRLGHEFTITPRQDGLLYQDEAGKLTLPAPALHGPHQAQNSALAVAALRHAGLNLPDTAFAGIASTCWPARLQTLHGTLTHDMPPGWELLLDGGHNPGAGTVLADVLKTWQDRPLHLIVGLKDSKDVQGFLRPLIPHATSIQAVAEDGQHLAMPVQTILEAAAAAGGTALPGPDIRTALKRLRDSASPTDRPARVLICGSLYLAGCALALDGASPH</sequence>
<dbReference type="PANTHER" id="PTHR11136">
    <property type="entry name" value="FOLYLPOLYGLUTAMATE SYNTHASE-RELATED"/>
    <property type="match status" value="1"/>
</dbReference>
<dbReference type="GO" id="GO:0005524">
    <property type="term" value="F:ATP binding"/>
    <property type="evidence" value="ECO:0007669"/>
    <property type="project" value="UniProtKB-KW"/>
</dbReference>
<dbReference type="GO" id="GO:0046654">
    <property type="term" value="P:tetrahydrofolate biosynthetic process"/>
    <property type="evidence" value="ECO:0007669"/>
    <property type="project" value="UniProtKB-UniPathway"/>
</dbReference>
<dbReference type="FunFam" id="3.40.1190.10:FF:000011">
    <property type="entry name" value="Folylpolyglutamate synthase/dihydrofolate synthase"/>
    <property type="match status" value="1"/>
</dbReference>
<comment type="cofactor">
    <cofactor evidence="1">
        <name>Mg(2+)</name>
        <dbReference type="ChEBI" id="CHEBI:18420"/>
    </cofactor>
</comment>
<dbReference type="Proteomes" id="UP000027590">
    <property type="component" value="Unassembled WGS sequence"/>
</dbReference>
<evidence type="ECO:0000256" key="5">
    <source>
        <dbReference type="ARBA" id="ARBA00022723"/>
    </source>
</evidence>
<dbReference type="AlphaFoldDB" id="A0A7U7G4X2"/>
<dbReference type="GO" id="GO:0008841">
    <property type="term" value="F:dihydrofolate synthase activity"/>
    <property type="evidence" value="ECO:0007669"/>
    <property type="project" value="TreeGrafter"/>
</dbReference>
<dbReference type="SUPFAM" id="SSF53623">
    <property type="entry name" value="MurD-like peptide ligases, catalytic domain"/>
    <property type="match status" value="1"/>
</dbReference>
<evidence type="ECO:0000256" key="7">
    <source>
        <dbReference type="ARBA" id="ARBA00022840"/>
    </source>
</evidence>
<comment type="caution">
    <text evidence="11">The sequence shown here is derived from an EMBL/GenBank/DDBJ whole genome shotgun (WGS) entry which is preliminary data.</text>
</comment>
<dbReference type="Gene3D" id="3.40.1190.10">
    <property type="entry name" value="Mur-like, catalytic domain"/>
    <property type="match status" value="1"/>
</dbReference>
<proteinExistence type="inferred from homology"/>
<dbReference type="GO" id="GO:0004326">
    <property type="term" value="F:tetrahydrofolylpolyglutamate synthase activity"/>
    <property type="evidence" value="ECO:0007669"/>
    <property type="project" value="UniProtKB-EC"/>
</dbReference>
<keyword evidence="8" id="KW-0460">Magnesium</keyword>
<evidence type="ECO:0000313" key="11">
    <source>
        <dbReference type="EMBL" id="CDG33206.1"/>
    </source>
</evidence>
<dbReference type="GO" id="GO:0046872">
    <property type="term" value="F:metal ion binding"/>
    <property type="evidence" value="ECO:0007669"/>
    <property type="project" value="UniProtKB-KW"/>
</dbReference>
<keyword evidence="6 10" id="KW-0547">Nucleotide-binding</keyword>
<dbReference type="Gene3D" id="3.90.190.20">
    <property type="entry name" value="Mur ligase, C-terminal domain"/>
    <property type="match status" value="1"/>
</dbReference>
<evidence type="ECO:0000256" key="6">
    <source>
        <dbReference type="ARBA" id="ARBA00022741"/>
    </source>
</evidence>
<comment type="similarity">
    <text evidence="2 10">Belongs to the folylpolyglutamate synthase family.</text>
</comment>
<dbReference type="EMBL" id="CBLY010000003">
    <property type="protein sequence ID" value="CDG33206.1"/>
    <property type="molecule type" value="Genomic_DNA"/>
</dbReference>
<evidence type="ECO:0000256" key="8">
    <source>
        <dbReference type="ARBA" id="ARBA00022842"/>
    </source>
</evidence>
<dbReference type="PANTHER" id="PTHR11136:SF0">
    <property type="entry name" value="DIHYDROFOLATE SYNTHETASE-RELATED"/>
    <property type="match status" value="1"/>
</dbReference>
<evidence type="ECO:0000256" key="10">
    <source>
        <dbReference type="PIRNR" id="PIRNR001563"/>
    </source>
</evidence>
<dbReference type="PIRSF" id="PIRSF001563">
    <property type="entry name" value="Folylpolyglu_synth"/>
    <property type="match status" value="1"/>
</dbReference>
<reference evidence="11 12" key="2">
    <citation type="journal article" date="2014" name="PLoS ONE">
        <title>Evolution of mitochondria reconstructed from the energy metabolism of living bacteria.</title>
        <authorList>
            <person name="Degli Esposti M."/>
            <person name="Chouaia B."/>
            <person name="Comandatore F."/>
            <person name="Crotti E."/>
            <person name="Sassera D."/>
            <person name="Lievens P.M."/>
            <person name="Daffonchio D."/>
            <person name="Bandi C."/>
        </authorList>
    </citation>
    <scope>NUCLEOTIDE SEQUENCE [LARGE SCALE GENOMIC DNA]</scope>
    <source>
        <strain evidence="12">AM169</strain>
    </source>
</reference>
<evidence type="ECO:0000256" key="1">
    <source>
        <dbReference type="ARBA" id="ARBA00001946"/>
    </source>
</evidence>
<dbReference type="PROSITE" id="PS01012">
    <property type="entry name" value="FOLYLPOLYGLU_SYNT_2"/>
    <property type="match status" value="1"/>
</dbReference>
<dbReference type="InterPro" id="IPR036565">
    <property type="entry name" value="Mur-like_cat_sf"/>
</dbReference>